<keyword evidence="3" id="KW-1185">Reference proteome</keyword>
<dbReference type="Pfam" id="PF02348">
    <property type="entry name" value="CTP_transf_3"/>
    <property type="match status" value="1"/>
</dbReference>
<evidence type="ECO:0000313" key="1">
    <source>
        <dbReference type="EMBL" id="QCC46950.1"/>
    </source>
</evidence>
<sequence length="218" mass="24546">MTSPTIQIQARLGSTRLPGKVLYQLGSRRVLGWVVERARQAESVTEAVLTVGDRPENDAIREWCERNGVPADTAPEDDLLERHYQAAETADSDPVVRITGDCPFVSPPEIDRVFQEHEQNDARYTTNHTDGMPIGTAVDVIDREVIEKLRELGDTHPVRRLRNNPREWDVVVTPNERWMGFSDAHLAVDTPDDYWLLSDAVGAVGSRPRAVAEWLAER</sequence>
<evidence type="ECO:0000313" key="4">
    <source>
        <dbReference type="Proteomes" id="UP000296733"/>
    </source>
</evidence>
<reference evidence="1 4" key="2">
    <citation type="journal article" date="2019" name="Nat. Commun.">
        <title>A new type of DNA phosphorothioation-based antiviral system in archaea.</title>
        <authorList>
            <person name="Xiong L."/>
            <person name="Liu S."/>
            <person name="Chen S."/>
            <person name="Xiao Y."/>
            <person name="Zhu B."/>
            <person name="Gao Y."/>
            <person name="Zhang Y."/>
            <person name="Chen B."/>
            <person name="Luo J."/>
            <person name="Deng Z."/>
            <person name="Chen X."/>
            <person name="Wang L."/>
            <person name="Chen S."/>
        </authorList>
    </citation>
    <scope>NUCLEOTIDE SEQUENCE [LARGE SCALE GENOMIC DNA]</scope>
    <source>
        <strain evidence="1 4">CGMCC 1.10331</strain>
    </source>
</reference>
<dbReference type="RefSeq" id="WP_103990449.1">
    <property type="nucleotide sequence ID" value="NZ_CP031311.1"/>
</dbReference>
<dbReference type="PANTHER" id="PTHR42866">
    <property type="entry name" value="3-DEOXY-MANNO-OCTULOSONATE CYTIDYLYLTRANSFERASE"/>
    <property type="match status" value="1"/>
</dbReference>
<dbReference type="InterPro" id="IPR003329">
    <property type="entry name" value="Cytidylyl_trans"/>
</dbReference>
<dbReference type="EMBL" id="CP031311">
    <property type="protein sequence ID" value="QCC46950.1"/>
    <property type="molecule type" value="Genomic_DNA"/>
</dbReference>
<accession>A0A1H5UR43</accession>
<dbReference type="OrthoDB" id="10155at2157"/>
<name>A0A1H5UR43_9EURY</name>
<dbReference type="PANTHER" id="PTHR42866:SF1">
    <property type="entry name" value="SPORE COAT POLYSACCHARIDE BIOSYNTHESIS PROTEIN SPSF"/>
    <property type="match status" value="1"/>
</dbReference>
<dbReference type="Gene3D" id="3.90.550.10">
    <property type="entry name" value="Spore Coat Polysaccharide Biosynthesis Protein SpsA, Chain A"/>
    <property type="match status" value="1"/>
</dbReference>
<dbReference type="Proteomes" id="UP000296733">
    <property type="component" value="Chromosome"/>
</dbReference>
<dbReference type="EMBL" id="FNVN01000001">
    <property type="protein sequence ID" value="SEF77572.1"/>
    <property type="molecule type" value="Genomic_DNA"/>
</dbReference>
<evidence type="ECO:0000313" key="3">
    <source>
        <dbReference type="Proteomes" id="UP000236740"/>
    </source>
</evidence>
<reference evidence="2 3" key="1">
    <citation type="submission" date="2016-10" db="EMBL/GenBank/DDBJ databases">
        <authorList>
            <person name="de Groot N.N."/>
        </authorList>
    </citation>
    <scope>NUCLEOTIDE SEQUENCE [LARGE SCALE GENOMIC DNA]</scope>
    <source>
        <strain evidence="2 3">CGMCC 1.10331</strain>
    </source>
</reference>
<organism evidence="2 3">
    <name type="scientific">Halobellus limi</name>
    <dbReference type="NCBI Taxonomy" id="699433"/>
    <lineage>
        <taxon>Archaea</taxon>
        <taxon>Methanobacteriati</taxon>
        <taxon>Methanobacteriota</taxon>
        <taxon>Stenosarchaea group</taxon>
        <taxon>Halobacteria</taxon>
        <taxon>Halobacteriales</taxon>
        <taxon>Haloferacaceae</taxon>
        <taxon>Halobellus</taxon>
    </lineage>
</organism>
<dbReference type="Proteomes" id="UP000236740">
    <property type="component" value="Unassembled WGS sequence"/>
</dbReference>
<dbReference type="AlphaFoldDB" id="A0A1H5UR43"/>
<evidence type="ECO:0000313" key="2">
    <source>
        <dbReference type="EMBL" id="SEF77572.1"/>
    </source>
</evidence>
<gene>
    <name evidence="1" type="ORF">DV707_04290</name>
    <name evidence="2" type="ORF">SAMN04488133_0694</name>
</gene>
<dbReference type="KEGG" id="hlm:DV707_04290"/>
<dbReference type="GeneID" id="39857280"/>
<protein>
    <submittedName>
        <fullName evidence="2">Spore coat polysaccharide biosynthesis protein SpsF</fullName>
    </submittedName>
</protein>
<proteinExistence type="predicted"/>
<dbReference type="GO" id="GO:0005829">
    <property type="term" value="C:cytosol"/>
    <property type="evidence" value="ECO:0007669"/>
    <property type="project" value="TreeGrafter"/>
</dbReference>
<dbReference type="SUPFAM" id="SSF53448">
    <property type="entry name" value="Nucleotide-diphospho-sugar transferases"/>
    <property type="match status" value="1"/>
</dbReference>
<dbReference type="InterPro" id="IPR029044">
    <property type="entry name" value="Nucleotide-diphossugar_trans"/>
</dbReference>